<evidence type="ECO:0000313" key="8">
    <source>
        <dbReference type="Proteomes" id="UP000178599"/>
    </source>
</evidence>
<keyword evidence="4 7" id="KW-0689">Ribosomal protein</keyword>
<dbReference type="SUPFAM" id="SSF50447">
    <property type="entry name" value="Translation proteins"/>
    <property type="match status" value="1"/>
</dbReference>
<dbReference type="InterPro" id="IPR009000">
    <property type="entry name" value="Transl_B-barrel_sf"/>
</dbReference>
<proteinExistence type="inferred from homology"/>
<dbReference type="PANTHER" id="PTHR11229:SF16">
    <property type="entry name" value="LARGE RIBOSOMAL SUBUNIT PROTEIN UL3C"/>
    <property type="match status" value="1"/>
</dbReference>
<keyword evidence="2" id="KW-0699">rRNA-binding</keyword>
<gene>
    <name evidence="7" type="ORF">A2390_01815</name>
</gene>
<dbReference type="NCBIfam" id="TIGR03625">
    <property type="entry name" value="L3_bact"/>
    <property type="match status" value="1"/>
</dbReference>
<evidence type="ECO:0000256" key="4">
    <source>
        <dbReference type="ARBA" id="ARBA00022980"/>
    </source>
</evidence>
<protein>
    <recommendedName>
        <fullName evidence="6">50S ribosomal protein L3</fullName>
    </recommendedName>
</protein>
<comment type="similarity">
    <text evidence="1">Belongs to the universal ribosomal protein uL3 family.</text>
</comment>
<accession>A0A1G2CPU2</accession>
<evidence type="ECO:0000256" key="5">
    <source>
        <dbReference type="ARBA" id="ARBA00023274"/>
    </source>
</evidence>
<evidence type="ECO:0000256" key="2">
    <source>
        <dbReference type="ARBA" id="ARBA00022730"/>
    </source>
</evidence>
<dbReference type="GO" id="GO:0005840">
    <property type="term" value="C:ribosome"/>
    <property type="evidence" value="ECO:0007669"/>
    <property type="project" value="UniProtKB-UniRule"/>
</dbReference>
<dbReference type="Proteomes" id="UP000178599">
    <property type="component" value="Unassembled WGS sequence"/>
</dbReference>
<keyword evidence="5" id="KW-0687">Ribonucleoprotein</keyword>
<evidence type="ECO:0000256" key="1">
    <source>
        <dbReference type="ARBA" id="ARBA00006540"/>
    </source>
</evidence>
<comment type="caution">
    <text evidence="7">The sequence shown here is derived from an EMBL/GenBank/DDBJ whole genome shotgun (WGS) entry which is preliminary data.</text>
</comment>
<evidence type="ECO:0000313" key="7">
    <source>
        <dbReference type="EMBL" id="OGZ03267.1"/>
    </source>
</evidence>
<dbReference type="AlphaFoldDB" id="A0A1G2CPU2"/>
<dbReference type="EMBL" id="MHLE01000006">
    <property type="protein sequence ID" value="OGZ03267.1"/>
    <property type="molecule type" value="Genomic_DNA"/>
</dbReference>
<dbReference type="InterPro" id="IPR000597">
    <property type="entry name" value="Ribosomal_uL3"/>
</dbReference>
<dbReference type="GO" id="GO:0019843">
    <property type="term" value="F:rRNA binding"/>
    <property type="evidence" value="ECO:0007669"/>
    <property type="project" value="UniProtKB-KW"/>
</dbReference>
<dbReference type="PANTHER" id="PTHR11229">
    <property type="entry name" value="50S RIBOSOMAL PROTEIN L3"/>
    <property type="match status" value="1"/>
</dbReference>
<dbReference type="GO" id="GO:0003735">
    <property type="term" value="F:structural constituent of ribosome"/>
    <property type="evidence" value="ECO:0007669"/>
    <property type="project" value="UniProtKB-UniRule"/>
</dbReference>
<dbReference type="Gene3D" id="2.40.30.10">
    <property type="entry name" value="Translation factors"/>
    <property type="match status" value="1"/>
</dbReference>
<sequence>MFILGKKFKMGQIWKGDKIVPVTFIKAEPNAVNLVREKEKNKYSAVQVSAPFRGEKKVLKEFRIKEEEEGNFKKGDMVTVAVFKEGDKVRVSGISKGKGFQGVVKRYGFSGGPKTHGQKDRLRAPGSIGDTAPQRVRKGKRMAGHMGVERKTIKNLTVESVDVEKNIIAIKGAVPGCSGAIVEIRKI</sequence>
<evidence type="ECO:0000256" key="6">
    <source>
        <dbReference type="NCBIfam" id="TIGR03625"/>
    </source>
</evidence>
<dbReference type="InterPro" id="IPR019927">
    <property type="entry name" value="Ribosomal_uL3_bac/org-type"/>
</dbReference>
<dbReference type="GO" id="GO:0006412">
    <property type="term" value="P:translation"/>
    <property type="evidence" value="ECO:0007669"/>
    <property type="project" value="UniProtKB-UniRule"/>
</dbReference>
<dbReference type="Pfam" id="PF00297">
    <property type="entry name" value="Ribosomal_L3"/>
    <property type="match status" value="1"/>
</dbReference>
<keyword evidence="3" id="KW-0694">RNA-binding</keyword>
<organism evidence="7 8">
    <name type="scientific">Candidatus Liptonbacteria bacterium RIFOXYB1_FULL_36_10</name>
    <dbReference type="NCBI Taxonomy" id="1798654"/>
    <lineage>
        <taxon>Bacteria</taxon>
        <taxon>Candidatus Liptoniibacteriota</taxon>
    </lineage>
</organism>
<reference evidence="7 8" key="1">
    <citation type="journal article" date="2016" name="Nat. Commun.">
        <title>Thousands of microbial genomes shed light on interconnected biogeochemical processes in an aquifer system.</title>
        <authorList>
            <person name="Anantharaman K."/>
            <person name="Brown C.T."/>
            <person name="Hug L.A."/>
            <person name="Sharon I."/>
            <person name="Castelle C.J."/>
            <person name="Probst A.J."/>
            <person name="Thomas B.C."/>
            <person name="Singh A."/>
            <person name="Wilkins M.J."/>
            <person name="Karaoz U."/>
            <person name="Brodie E.L."/>
            <person name="Williams K.H."/>
            <person name="Hubbard S.S."/>
            <person name="Banfield J.F."/>
        </authorList>
    </citation>
    <scope>NUCLEOTIDE SEQUENCE [LARGE SCALE GENOMIC DNA]</scope>
</reference>
<dbReference type="FunFam" id="2.40.30.10:FF:000004">
    <property type="entry name" value="50S ribosomal protein L3"/>
    <property type="match status" value="1"/>
</dbReference>
<name>A0A1G2CPU2_9BACT</name>
<dbReference type="GO" id="GO:1990904">
    <property type="term" value="C:ribonucleoprotein complex"/>
    <property type="evidence" value="ECO:0007669"/>
    <property type="project" value="UniProtKB-KW"/>
</dbReference>
<evidence type="ECO:0000256" key="3">
    <source>
        <dbReference type="ARBA" id="ARBA00022884"/>
    </source>
</evidence>